<comment type="caution">
    <text evidence="2">The sequence shown here is derived from an EMBL/GenBank/DDBJ whole genome shotgun (WGS) entry which is preliminary data.</text>
</comment>
<sequence>MRDIPSCRKFANSVLISCIRGPFPSENRSLIFVHKSCGSSLFPKVLLTLGSIVFKIQSVTIELADTQYKEEDKIHQFLLGLDEATFGAVRTSIVTTDPLPSMNQVYSKIKSVERIHTVVRGREQTQQAVFVAKTGNYCGTEDKSKLVCTQCKKTGHLADTCYQLIGFPEWWAERSLQRGRGGTRGGRGRGGFVRANAVTVHSDPNKPSQEAERSGYVGLSNEQWSKLIKMLEDQKPVPATRLNGKIDSLNWVLDSGATNHMTCSREFLTELKYMLPCSIGLPNGKQTTSKEKGTMVFDDDFSLKNVLLVPHLRCNLISVSQLIAESDMVMQIANKGCVIQDRLTRNLTGAGELRDGLYFFCRMTSFYSLKLNKEGADEEAWTFI</sequence>
<reference evidence="2 3" key="1">
    <citation type="submission" date="2024-04" db="EMBL/GenBank/DDBJ databases">
        <title>Genome assembly C_amara_ONT_v2.</title>
        <authorList>
            <person name="Yant L."/>
            <person name="Moore C."/>
            <person name="Slenker M."/>
        </authorList>
    </citation>
    <scope>NUCLEOTIDE SEQUENCE [LARGE SCALE GENOMIC DNA]</scope>
    <source>
        <tissue evidence="2">Leaf</tissue>
    </source>
</reference>
<organism evidence="2 3">
    <name type="scientific">Cardamine amara subsp. amara</name>
    <dbReference type="NCBI Taxonomy" id="228776"/>
    <lineage>
        <taxon>Eukaryota</taxon>
        <taxon>Viridiplantae</taxon>
        <taxon>Streptophyta</taxon>
        <taxon>Embryophyta</taxon>
        <taxon>Tracheophyta</taxon>
        <taxon>Spermatophyta</taxon>
        <taxon>Magnoliopsida</taxon>
        <taxon>eudicotyledons</taxon>
        <taxon>Gunneridae</taxon>
        <taxon>Pentapetalae</taxon>
        <taxon>rosids</taxon>
        <taxon>malvids</taxon>
        <taxon>Brassicales</taxon>
        <taxon>Brassicaceae</taxon>
        <taxon>Cardamineae</taxon>
        <taxon>Cardamine</taxon>
    </lineage>
</organism>
<feature type="domain" description="Retrovirus-related Pol polyprotein from transposon TNT 1-94-like beta-barrel" evidence="1">
    <location>
        <begin position="251"/>
        <end position="324"/>
    </location>
</feature>
<name>A0ABD1AFG3_CARAN</name>
<proteinExistence type="predicted"/>
<keyword evidence="3" id="KW-1185">Reference proteome</keyword>
<dbReference type="Proteomes" id="UP001558713">
    <property type="component" value="Unassembled WGS sequence"/>
</dbReference>
<dbReference type="PANTHER" id="PTHR34222:SF28">
    <property type="entry name" value="CCHC-TYPE DOMAIN-CONTAINING PROTEIN"/>
    <property type="match status" value="1"/>
</dbReference>
<evidence type="ECO:0000313" key="3">
    <source>
        <dbReference type="Proteomes" id="UP001558713"/>
    </source>
</evidence>
<dbReference type="InterPro" id="IPR054722">
    <property type="entry name" value="PolX-like_BBD"/>
</dbReference>
<evidence type="ECO:0000313" key="2">
    <source>
        <dbReference type="EMBL" id="KAL1205543.1"/>
    </source>
</evidence>
<gene>
    <name evidence="2" type="ORF">V5N11_003720</name>
</gene>
<dbReference type="SUPFAM" id="SSF57756">
    <property type="entry name" value="Retrovirus zinc finger-like domains"/>
    <property type="match status" value="1"/>
</dbReference>
<protein>
    <recommendedName>
        <fullName evidence="1">Retrovirus-related Pol polyprotein from transposon TNT 1-94-like beta-barrel domain-containing protein</fullName>
    </recommendedName>
</protein>
<dbReference type="InterPro" id="IPR036875">
    <property type="entry name" value="Znf_CCHC_sf"/>
</dbReference>
<dbReference type="Pfam" id="PF22936">
    <property type="entry name" value="Pol_BBD"/>
    <property type="match status" value="1"/>
</dbReference>
<evidence type="ECO:0000259" key="1">
    <source>
        <dbReference type="Pfam" id="PF22936"/>
    </source>
</evidence>
<accession>A0ABD1AFG3</accession>
<dbReference type="AlphaFoldDB" id="A0ABD1AFG3"/>
<dbReference type="PANTHER" id="PTHR34222">
    <property type="entry name" value="GAG_PRE-INTEGRS DOMAIN-CONTAINING PROTEIN"/>
    <property type="match status" value="1"/>
</dbReference>
<dbReference type="EMBL" id="JBANAX010000515">
    <property type="protein sequence ID" value="KAL1205543.1"/>
    <property type="molecule type" value="Genomic_DNA"/>
</dbReference>